<keyword evidence="2 6" id="KW-0812">Transmembrane</keyword>
<dbReference type="Pfam" id="PF04228">
    <property type="entry name" value="Zn_peptidase"/>
    <property type="match status" value="1"/>
</dbReference>
<evidence type="ECO:0000256" key="4">
    <source>
        <dbReference type="ARBA" id="ARBA00023136"/>
    </source>
</evidence>
<dbReference type="OrthoDB" id="9774900at2"/>
<dbReference type="RefSeq" id="WP_157677089.1">
    <property type="nucleotide sequence ID" value="NZ_LT629688.1"/>
</dbReference>
<reference evidence="7 8" key="1">
    <citation type="submission" date="2016-10" db="EMBL/GenBank/DDBJ databases">
        <authorList>
            <person name="de Groot N.N."/>
        </authorList>
    </citation>
    <scope>NUCLEOTIDE SEQUENCE [LARGE SCALE GENOMIC DNA]</scope>
    <source>
        <strain evidence="7 8">MON 2.2</strain>
    </source>
</reference>
<feature type="compositionally biased region" description="Low complexity" evidence="5">
    <location>
        <begin position="42"/>
        <end position="61"/>
    </location>
</feature>
<evidence type="ECO:0000256" key="6">
    <source>
        <dbReference type="SAM" id="Phobius"/>
    </source>
</evidence>
<feature type="compositionally biased region" description="Pro residues" evidence="5">
    <location>
        <begin position="1"/>
        <end position="17"/>
    </location>
</feature>
<proteinExistence type="predicted"/>
<dbReference type="InterPro" id="IPR007343">
    <property type="entry name" value="Uncharacterised_pept_Zn_put"/>
</dbReference>
<sequence length="383" mass="41637">MTQQPWGPPAGQRPPAPQRNVPHSSPWNAAGPQQAPPGWNAPGQWPAQPSWGQQPQWGQQPLIRGPGGFAPPPRRRRNPLRTVFLAMCALAVVALGALVLVNLSGVGGSREVAYENEDYEVPPESATPPALPDYPTTFDDAYVALEENPLYVQTMPEPVRCELPAGNPWEMGDDELDAYITEEMACLTRVWQPALNAAGWAEVRPQVTVYSDSVTSGCGSMQGEEAVNAFYCPADQSVYFSTLMFEYLPDLRQPNIAALVMAHEYGHNVQARSNLLIPGQLLVANTDDEGTQLELSRRLEVQADCFAGSFFTSTRTSLGLTEEDFAGMEQALFNIGDDQLTGDPDVVGNHGHGDNRQLWGARGWTSTALSVCNSFIAPSSEVE</sequence>
<dbReference type="STRING" id="675864.SAMN04489747_2309"/>
<dbReference type="EMBL" id="LT629688">
    <property type="protein sequence ID" value="SDE02546.1"/>
    <property type="molecule type" value="Genomic_DNA"/>
</dbReference>
<evidence type="ECO:0008006" key="9">
    <source>
        <dbReference type="Google" id="ProtNLM"/>
    </source>
</evidence>
<evidence type="ECO:0000313" key="7">
    <source>
        <dbReference type="EMBL" id="SDE02546.1"/>
    </source>
</evidence>
<protein>
    <recommendedName>
        <fullName evidence="9">Neutral zinc metallopeptidase</fullName>
    </recommendedName>
</protein>
<feature type="transmembrane region" description="Helical" evidence="6">
    <location>
        <begin position="83"/>
        <end position="103"/>
    </location>
</feature>
<dbReference type="Proteomes" id="UP000198546">
    <property type="component" value="Chromosome i"/>
</dbReference>
<name>A0A1G6ZLT9_9ACTN</name>
<accession>A0A1G6ZLT9</accession>
<evidence type="ECO:0000256" key="2">
    <source>
        <dbReference type="ARBA" id="ARBA00022692"/>
    </source>
</evidence>
<evidence type="ECO:0000256" key="5">
    <source>
        <dbReference type="SAM" id="MobiDB-lite"/>
    </source>
</evidence>
<dbReference type="AlphaFoldDB" id="A0A1G6ZLT9"/>
<dbReference type="PANTHER" id="PTHR30168">
    <property type="entry name" value="PUTATIVE MEMBRANE PROTEIN YPFJ"/>
    <property type="match status" value="1"/>
</dbReference>
<keyword evidence="8" id="KW-1185">Reference proteome</keyword>
<keyword evidence="3 6" id="KW-1133">Transmembrane helix</keyword>
<dbReference type="PANTHER" id="PTHR30168:SF0">
    <property type="entry name" value="INNER MEMBRANE PROTEIN"/>
    <property type="match status" value="1"/>
</dbReference>
<comment type="subcellular location">
    <subcellularLocation>
        <location evidence="1">Membrane</location>
        <topology evidence="1">Single-pass membrane protein</topology>
    </subcellularLocation>
</comment>
<keyword evidence="4 6" id="KW-0472">Membrane</keyword>
<evidence type="ECO:0000256" key="3">
    <source>
        <dbReference type="ARBA" id="ARBA00022989"/>
    </source>
</evidence>
<feature type="region of interest" description="Disordered" evidence="5">
    <location>
        <begin position="1"/>
        <end position="75"/>
    </location>
</feature>
<evidence type="ECO:0000256" key="1">
    <source>
        <dbReference type="ARBA" id="ARBA00004167"/>
    </source>
</evidence>
<gene>
    <name evidence="7" type="ORF">SAMN04489747_2309</name>
</gene>
<organism evidence="7 8">
    <name type="scientific">Auraticoccus monumenti</name>
    <dbReference type="NCBI Taxonomy" id="675864"/>
    <lineage>
        <taxon>Bacteria</taxon>
        <taxon>Bacillati</taxon>
        <taxon>Actinomycetota</taxon>
        <taxon>Actinomycetes</taxon>
        <taxon>Propionibacteriales</taxon>
        <taxon>Propionibacteriaceae</taxon>
        <taxon>Auraticoccus</taxon>
    </lineage>
</organism>
<evidence type="ECO:0000313" key="8">
    <source>
        <dbReference type="Proteomes" id="UP000198546"/>
    </source>
</evidence>
<dbReference type="GO" id="GO:0016020">
    <property type="term" value="C:membrane"/>
    <property type="evidence" value="ECO:0007669"/>
    <property type="project" value="UniProtKB-SubCell"/>
</dbReference>